<reference evidence="1" key="1">
    <citation type="submission" date="2020-07" db="EMBL/GenBank/DDBJ databases">
        <title>Huge and variable diversity of episymbiotic CPR bacteria and DPANN archaea in groundwater ecosystems.</title>
        <authorList>
            <person name="He C.Y."/>
            <person name="Keren R."/>
            <person name="Whittaker M."/>
            <person name="Farag I.F."/>
            <person name="Doudna J."/>
            <person name="Cate J.H.D."/>
            <person name="Banfield J.F."/>
        </authorList>
    </citation>
    <scope>NUCLEOTIDE SEQUENCE</scope>
    <source>
        <strain evidence="1">NC_groundwater_672_Ag_B-0.1um_62_36</strain>
    </source>
</reference>
<dbReference type="Proteomes" id="UP000769766">
    <property type="component" value="Unassembled WGS sequence"/>
</dbReference>
<accession>A0A932CPF4</accession>
<dbReference type="AlphaFoldDB" id="A0A932CPF4"/>
<gene>
    <name evidence="1" type="ORF">HYY20_09595</name>
</gene>
<evidence type="ECO:0000313" key="1">
    <source>
        <dbReference type="EMBL" id="MBI2877121.1"/>
    </source>
</evidence>
<comment type="caution">
    <text evidence="1">The sequence shown here is derived from an EMBL/GenBank/DDBJ whole genome shotgun (WGS) entry which is preliminary data.</text>
</comment>
<dbReference type="EMBL" id="JACPRF010000288">
    <property type="protein sequence ID" value="MBI2877121.1"/>
    <property type="molecule type" value="Genomic_DNA"/>
</dbReference>
<sequence length="163" mass="18292">MEVKEGLAALLEKSGYEVKTEEDPGADLFAQKKDKYRYFLKIVQYGLEEMRQGMEAVEKRRQQMEQSGQFVLVYPCTVCGKTPEPPCEKCAGITGGGGCRLVTREEARLIEQIEDKGINIWGFDTIKGMVFLLGGSYPKDPSFIRELNRGGAVAKPHISLIRR</sequence>
<protein>
    <submittedName>
        <fullName evidence="1">Uncharacterized protein</fullName>
    </submittedName>
</protein>
<evidence type="ECO:0000313" key="2">
    <source>
        <dbReference type="Proteomes" id="UP000769766"/>
    </source>
</evidence>
<name>A0A932CPF4_UNCTE</name>
<organism evidence="1 2">
    <name type="scientific">Tectimicrobiota bacterium</name>
    <dbReference type="NCBI Taxonomy" id="2528274"/>
    <lineage>
        <taxon>Bacteria</taxon>
        <taxon>Pseudomonadati</taxon>
        <taxon>Nitrospinota/Tectimicrobiota group</taxon>
        <taxon>Candidatus Tectimicrobiota</taxon>
    </lineage>
</organism>
<proteinExistence type="predicted"/>